<name>A0A955I846_9BACT</name>
<dbReference type="Proteomes" id="UP000745577">
    <property type="component" value="Unassembled WGS sequence"/>
</dbReference>
<organism evidence="1 2">
    <name type="scientific">Candidatus Dojkabacteria bacterium</name>
    <dbReference type="NCBI Taxonomy" id="2099670"/>
    <lineage>
        <taxon>Bacteria</taxon>
        <taxon>Candidatus Dojkabacteria</taxon>
    </lineage>
</organism>
<protein>
    <submittedName>
        <fullName evidence="1">Cytidylate kinase family protein</fullName>
    </submittedName>
</protein>
<dbReference type="AlphaFoldDB" id="A0A955I846"/>
<keyword evidence="1" id="KW-0418">Kinase</keyword>
<accession>A0A955I846</accession>
<keyword evidence="1" id="KW-0808">Transferase</keyword>
<dbReference type="SUPFAM" id="SSF52540">
    <property type="entry name" value="P-loop containing nucleoside triphosphate hydrolases"/>
    <property type="match status" value="1"/>
</dbReference>
<dbReference type="Gene3D" id="3.40.50.300">
    <property type="entry name" value="P-loop containing nucleotide triphosphate hydrolases"/>
    <property type="match status" value="1"/>
</dbReference>
<dbReference type="Pfam" id="PF13189">
    <property type="entry name" value="Cytidylate_kin2"/>
    <property type="match status" value="1"/>
</dbReference>
<evidence type="ECO:0000313" key="2">
    <source>
        <dbReference type="Proteomes" id="UP000745577"/>
    </source>
</evidence>
<dbReference type="GO" id="GO:0016301">
    <property type="term" value="F:kinase activity"/>
    <property type="evidence" value="ECO:0007669"/>
    <property type="project" value="UniProtKB-KW"/>
</dbReference>
<dbReference type="EMBL" id="JAGQLL010000006">
    <property type="protein sequence ID" value="MCA9379664.1"/>
    <property type="molecule type" value="Genomic_DNA"/>
</dbReference>
<evidence type="ECO:0000313" key="1">
    <source>
        <dbReference type="EMBL" id="MCA9379664.1"/>
    </source>
</evidence>
<reference evidence="1" key="2">
    <citation type="journal article" date="2021" name="Microbiome">
        <title>Successional dynamics and alternative stable states in a saline activated sludge microbial community over 9 years.</title>
        <authorList>
            <person name="Wang Y."/>
            <person name="Ye J."/>
            <person name="Ju F."/>
            <person name="Liu L."/>
            <person name="Boyd J.A."/>
            <person name="Deng Y."/>
            <person name="Parks D.H."/>
            <person name="Jiang X."/>
            <person name="Yin X."/>
            <person name="Woodcroft B.J."/>
            <person name="Tyson G.W."/>
            <person name="Hugenholtz P."/>
            <person name="Polz M.F."/>
            <person name="Zhang T."/>
        </authorList>
    </citation>
    <scope>NUCLEOTIDE SEQUENCE</scope>
    <source>
        <strain evidence="1">HKST-UBA15</strain>
    </source>
</reference>
<proteinExistence type="predicted"/>
<dbReference type="InterPro" id="IPR027417">
    <property type="entry name" value="P-loop_NTPase"/>
</dbReference>
<comment type="caution">
    <text evidence="1">The sequence shown here is derived from an EMBL/GenBank/DDBJ whole genome shotgun (WGS) entry which is preliminary data.</text>
</comment>
<gene>
    <name evidence="1" type="ORF">KC675_00635</name>
</gene>
<reference evidence="1" key="1">
    <citation type="submission" date="2020-04" db="EMBL/GenBank/DDBJ databases">
        <authorList>
            <person name="Zhang T."/>
        </authorList>
    </citation>
    <scope>NUCLEOTIDE SEQUENCE</scope>
    <source>
        <strain evidence="1">HKST-UBA15</strain>
    </source>
</reference>
<sequence length="264" mass="30559">MSSEYNADINTMNFSVSGWSGSGATSLALILSKLFNYQNLYLGSVFRYIGSKLGYSEEGFNRPKSDDLIEPIIGPTADRYRDYKLIEGERIIVDSDIGTFLIGKHPKIFSIFLKSDFEERVKKVVKDEREGAMEVLKHRDEINQKFFKELHNIDIFDEELIDRKFNFVIDNTHVSIESEVKMVIEELRKIPHFKTSFDLYEISSRVDEEVRDFALIGKDAYKEKLIKSKIITSPEEIITDITKNFPEDVAEFPEKIQKIFLGID</sequence>